<dbReference type="InterPro" id="IPR010918">
    <property type="entry name" value="PurM-like_C_dom"/>
</dbReference>
<dbReference type="GO" id="GO:0005737">
    <property type="term" value="C:cytoplasm"/>
    <property type="evidence" value="ECO:0007669"/>
    <property type="project" value="TreeGrafter"/>
</dbReference>
<dbReference type="InterPro" id="IPR036676">
    <property type="entry name" value="PurM-like_C_sf"/>
</dbReference>
<dbReference type="Pfam" id="PF07992">
    <property type="entry name" value="Pyr_redox_2"/>
    <property type="match status" value="1"/>
</dbReference>
<evidence type="ECO:0000259" key="7">
    <source>
        <dbReference type="Pfam" id="PF02769"/>
    </source>
</evidence>
<dbReference type="InterPro" id="IPR036921">
    <property type="entry name" value="PurM-like_N_sf"/>
</dbReference>
<keyword evidence="2" id="KW-0547">Nucleotide-binding</keyword>
<dbReference type="AlphaFoldDB" id="A0A9E8HJQ7"/>
<dbReference type="SUPFAM" id="SSF51905">
    <property type="entry name" value="FAD/NAD(P)-binding domain"/>
    <property type="match status" value="2"/>
</dbReference>
<evidence type="ECO:0000256" key="3">
    <source>
        <dbReference type="ARBA" id="ARBA00022777"/>
    </source>
</evidence>
<proteinExistence type="predicted"/>
<keyword evidence="3" id="KW-0418">Kinase</keyword>
<sequence length="767" mass="82625">MITTSPISRDVVFIGGGHAHAVALKMLAMKTLPGVRLTLISSQVQTPYSGMLPGLIAGHYRYDETHIDLGRLCRACGVRFIEDTVTGLNAETQTIHCKNHPPFGYDILSIDIGSTPDQSSVEGAKEYTQGVKPVPQFLHYWRDLQQRLFSESNTSTAHTHNLPPIRIGTVGGGASAVEVLLAMQHHLSSQAKQPSTPQPNIEYHIISGAEQILPSHNQNVRNQYTALLKTRGIVVHDKFRVCKIDLSEHSQGSDKKQLHAEDGREVELDEIIWTTAAKPATWPAKAGLSCSSQGFITVNDSLQTLSHENIFASGDIADMVNHPRPKAGVFAVRQGVPLANNILLAIQNKPLKPFKPQTKFLSLVSTGDQYAVASRGQWAFSGSWVWRWKDYIDQKFMKQLNEFKMPQGNSNRSEVHDISEELASAPMRCGGCGAKVGQPILQRVINQLTTPLNNDIQLGLDAPDDAAVISVPNGKHLVQSVDAFRSMIDDDYLFGQIAANHALGDIFAMGATPHSAQAIVTLPFAKESKVEQQLLHVMEGATKIFNQCGMALVGGHTAEGAELSLGFVVNGLADPNTLLRKSGLNVGDKIILTKPLGTGALFAADMRGEAQGEWIKQAIRSMTLLNQTAAECLSKHGAKACTDVTGFGLVGHLVEMLRASNASANVTLNDLPLLGGVSECFRAGIVSTLQPQNEKIRHVISNLDQVADLPDTAILFDPQTAGGLIAGIPAENAEQCIDALASSGYIYATIIGEVTPPCSGTKLVTIT</sequence>
<keyword evidence="10" id="KW-1185">Reference proteome</keyword>
<dbReference type="GO" id="GO:0005524">
    <property type="term" value="F:ATP binding"/>
    <property type="evidence" value="ECO:0007669"/>
    <property type="project" value="UniProtKB-KW"/>
</dbReference>
<dbReference type="NCBIfam" id="TIGR03169">
    <property type="entry name" value="Nterm_to_SelD"/>
    <property type="match status" value="1"/>
</dbReference>
<accession>A0A9E8HJQ7</accession>
<evidence type="ECO:0000256" key="5">
    <source>
        <dbReference type="ARBA" id="ARBA00023266"/>
    </source>
</evidence>
<keyword evidence="4" id="KW-0067">ATP-binding</keyword>
<feature type="domain" description="PurM-like N-terminal" evidence="6">
    <location>
        <begin position="464"/>
        <end position="572"/>
    </location>
</feature>
<name>A0A9E8HJQ7_9ALTE</name>
<organism evidence="9 10">
    <name type="scientific">Alkalimarinus sediminis</name>
    <dbReference type="NCBI Taxonomy" id="1632866"/>
    <lineage>
        <taxon>Bacteria</taxon>
        <taxon>Pseudomonadati</taxon>
        <taxon>Pseudomonadota</taxon>
        <taxon>Gammaproteobacteria</taxon>
        <taxon>Alteromonadales</taxon>
        <taxon>Alteromonadaceae</taxon>
        <taxon>Alkalimarinus</taxon>
    </lineage>
</organism>
<dbReference type="Gene3D" id="3.50.50.100">
    <property type="match status" value="1"/>
</dbReference>
<protein>
    <submittedName>
        <fullName evidence="9">Selenide, water dikinase SelD</fullName>
        <ecNumber evidence="9">2.7.9.3</ecNumber>
    </submittedName>
</protein>
<evidence type="ECO:0000259" key="8">
    <source>
        <dbReference type="Pfam" id="PF07992"/>
    </source>
</evidence>
<dbReference type="RefSeq" id="WP_251811457.1">
    <property type="nucleotide sequence ID" value="NZ_CP101527.1"/>
</dbReference>
<dbReference type="CDD" id="cd02195">
    <property type="entry name" value="SelD"/>
    <property type="match status" value="1"/>
</dbReference>
<dbReference type="SUPFAM" id="SSF55326">
    <property type="entry name" value="PurM N-terminal domain-like"/>
    <property type="match status" value="1"/>
</dbReference>
<reference evidence="9" key="1">
    <citation type="submission" date="2022-07" db="EMBL/GenBank/DDBJ databases">
        <title>Alkalimarinus sp. nov., isolated from gut of a Alitta virens.</title>
        <authorList>
            <person name="Yang A.I."/>
            <person name="Shin N.-R."/>
        </authorList>
    </citation>
    <scope>NUCLEOTIDE SEQUENCE</scope>
    <source>
        <strain evidence="9">FA028</strain>
    </source>
</reference>
<dbReference type="Proteomes" id="UP001164472">
    <property type="component" value="Chromosome"/>
</dbReference>
<dbReference type="InterPro" id="IPR036188">
    <property type="entry name" value="FAD/NAD-bd_sf"/>
</dbReference>
<dbReference type="NCBIfam" id="TIGR00476">
    <property type="entry name" value="selD"/>
    <property type="match status" value="1"/>
</dbReference>
<dbReference type="InterPro" id="IPR023753">
    <property type="entry name" value="FAD/NAD-binding_dom"/>
</dbReference>
<dbReference type="SUPFAM" id="SSF56042">
    <property type="entry name" value="PurM C-terminal domain-like"/>
    <property type="match status" value="1"/>
</dbReference>
<keyword evidence="1 9" id="KW-0808">Transferase</keyword>
<dbReference type="InterPro" id="IPR016188">
    <property type="entry name" value="PurM-like_N"/>
</dbReference>
<keyword evidence="5" id="KW-0711">Selenium</keyword>
<dbReference type="Gene3D" id="3.90.650.10">
    <property type="entry name" value="PurM-like C-terminal domain"/>
    <property type="match status" value="1"/>
</dbReference>
<evidence type="ECO:0000313" key="10">
    <source>
        <dbReference type="Proteomes" id="UP001164472"/>
    </source>
</evidence>
<dbReference type="PANTHER" id="PTHR10256">
    <property type="entry name" value="SELENIDE, WATER DIKINASE"/>
    <property type="match status" value="1"/>
</dbReference>
<evidence type="ECO:0000259" key="6">
    <source>
        <dbReference type="Pfam" id="PF00586"/>
    </source>
</evidence>
<dbReference type="PANTHER" id="PTHR10256:SF0">
    <property type="entry name" value="INACTIVE SELENIDE, WATER DIKINASE-LIKE PROTEIN-RELATED"/>
    <property type="match status" value="1"/>
</dbReference>
<dbReference type="GO" id="GO:0016260">
    <property type="term" value="P:selenocysteine biosynthetic process"/>
    <property type="evidence" value="ECO:0007669"/>
    <property type="project" value="TreeGrafter"/>
</dbReference>
<dbReference type="GO" id="GO:0016491">
    <property type="term" value="F:oxidoreductase activity"/>
    <property type="evidence" value="ECO:0007669"/>
    <property type="project" value="InterPro"/>
</dbReference>
<feature type="domain" description="PurM-like C-terminal" evidence="7">
    <location>
        <begin position="586"/>
        <end position="757"/>
    </location>
</feature>
<dbReference type="Pfam" id="PF00586">
    <property type="entry name" value="AIRS"/>
    <property type="match status" value="1"/>
</dbReference>
<dbReference type="EMBL" id="CP101527">
    <property type="protein sequence ID" value="UZW73996.1"/>
    <property type="molecule type" value="Genomic_DNA"/>
</dbReference>
<dbReference type="InterPro" id="IPR004536">
    <property type="entry name" value="SPS/SelD"/>
</dbReference>
<dbReference type="Pfam" id="PF02769">
    <property type="entry name" value="AIRS_C"/>
    <property type="match status" value="1"/>
</dbReference>
<dbReference type="GO" id="GO:0004756">
    <property type="term" value="F:selenide, water dikinase activity"/>
    <property type="evidence" value="ECO:0007669"/>
    <property type="project" value="UniProtKB-EC"/>
</dbReference>
<dbReference type="Gene3D" id="3.30.1330.10">
    <property type="entry name" value="PurM-like, N-terminal domain"/>
    <property type="match status" value="1"/>
</dbReference>
<gene>
    <name evidence="9" type="primary">selD</name>
    <name evidence="9" type="ORF">NNL22_13280</name>
</gene>
<evidence type="ECO:0000256" key="1">
    <source>
        <dbReference type="ARBA" id="ARBA00022679"/>
    </source>
</evidence>
<evidence type="ECO:0000256" key="2">
    <source>
        <dbReference type="ARBA" id="ARBA00022741"/>
    </source>
</evidence>
<dbReference type="KEGG" id="asem:NNL22_13280"/>
<feature type="domain" description="FAD/NAD(P)-binding" evidence="8">
    <location>
        <begin position="10"/>
        <end position="335"/>
    </location>
</feature>
<evidence type="ECO:0000256" key="4">
    <source>
        <dbReference type="ARBA" id="ARBA00022840"/>
    </source>
</evidence>
<evidence type="ECO:0000313" key="9">
    <source>
        <dbReference type="EMBL" id="UZW73996.1"/>
    </source>
</evidence>
<dbReference type="EC" id="2.7.9.3" evidence="9"/>
<dbReference type="InterPro" id="IPR017584">
    <property type="entry name" value="Pyridine_nucleo_diS_OxRdtase_N"/>
</dbReference>